<feature type="transmembrane region" description="Helical" evidence="4">
    <location>
        <begin position="589"/>
        <end position="607"/>
    </location>
</feature>
<reference evidence="7" key="1">
    <citation type="submission" date="2025-08" db="UniProtKB">
        <authorList>
            <consortium name="RefSeq"/>
        </authorList>
    </citation>
    <scope>IDENTIFICATION</scope>
    <source>
        <tissue evidence="7">Testes</tissue>
    </source>
</reference>
<feature type="transmembrane region" description="Helical" evidence="4">
    <location>
        <begin position="463"/>
        <end position="486"/>
    </location>
</feature>
<dbReference type="SUPFAM" id="SSF52058">
    <property type="entry name" value="L domain-like"/>
    <property type="match status" value="1"/>
</dbReference>
<keyword evidence="4" id="KW-0812">Transmembrane</keyword>
<evidence type="ECO:0000313" key="6">
    <source>
        <dbReference type="Proteomes" id="UP000694865"/>
    </source>
</evidence>
<keyword evidence="4" id="KW-1133">Transmembrane helix</keyword>
<sequence length="645" mass="73042">MPMMNVYLAAVWSTSLLCYATQGLEGQIEYSLTGGACNWDNSAKLFDCSHRQLHSIPHNHSSDTVKLFLNNNLIQSVSSNDFQDLPNLKTLFLDSNKISHIDDDSFSRLLSLTHLRLSDNPLRELSPALLQPLQNLETLKLSSIELTFLPDGVFSGLSKLRELVLRRNVISQLSPGIFADLSNLYNLDLFDNSIGTLQSSTFQGLIKLSYLELSDNDLFDLREGCFDGLAALDNLDMNYNDLEVIPTGTLSSLVNLGTLQLSHNRLREIPPDVGQLRNLIELRIDDNLMGTVSSDNFVGLRKLYSLHLSDNLISSVDTLAFYDLHNLKELKLDSNRLTYIHPDVFVRLYNLELLWLDDNQLSMLFTHSLKSMPLLSDIRLSNNIWNCNCSFLETVDYIQRSALIEITDDVPGRCVFPVELRLTPLTNLGGHSMKCNISATSLELITVKPTVMDTPTYCEDLPIVLGICLPITVLAVASTIVMVVLWRRRVKMVESLQERYVQYSSERVTYVDFNGSKQDRVRPPELPREYEYAYTGVSSDSPENARDYDEADNFPEHTYHSLRSDNQLESADGYLVVFNKMVKSHFAHALVKTIFSMIYVACLLLNICLFPCPLCCHGMSSYFEIAPNPPKEFCESWLALYCSIW</sequence>
<keyword evidence="3" id="KW-0677">Repeat</keyword>
<evidence type="ECO:0000256" key="5">
    <source>
        <dbReference type="SAM" id="SignalP"/>
    </source>
</evidence>
<feature type="chain" id="PRO_5047236596" evidence="5">
    <location>
        <begin position="24"/>
        <end position="645"/>
    </location>
</feature>
<feature type="signal peptide" evidence="5">
    <location>
        <begin position="1"/>
        <end position="23"/>
    </location>
</feature>
<proteinExistence type="predicted"/>
<dbReference type="InterPro" id="IPR032675">
    <property type="entry name" value="LRR_dom_sf"/>
</dbReference>
<accession>A0ABM0M8P4</accession>
<evidence type="ECO:0000313" key="7">
    <source>
        <dbReference type="RefSeq" id="XP_006816385.1"/>
    </source>
</evidence>
<dbReference type="PANTHER" id="PTHR24369:SF210">
    <property type="entry name" value="CHAOPTIN-RELATED"/>
    <property type="match status" value="1"/>
</dbReference>
<name>A0ABM0M8P4_SACKO</name>
<dbReference type="Proteomes" id="UP000694865">
    <property type="component" value="Unplaced"/>
</dbReference>
<keyword evidence="6" id="KW-1185">Reference proteome</keyword>
<dbReference type="SMART" id="SM00365">
    <property type="entry name" value="LRR_SD22"/>
    <property type="match status" value="6"/>
</dbReference>
<dbReference type="InterPro" id="IPR003591">
    <property type="entry name" value="Leu-rich_rpt_typical-subtyp"/>
</dbReference>
<organism evidence="6 7">
    <name type="scientific">Saccoglossus kowalevskii</name>
    <name type="common">Acorn worm</name>
    <dbReference type="NCBI Taxonomy" id="10224"/>
    <lineage>
        <taxon>Eukaryota</taxon>
        <taxon>Metazoa</taxon>
        <taxon>Hemichordata</taxon>
        <taxon>Enteropneusta</taxon>
        <taxon>Harrimaniidae</taxon>
        <taxon>Saccoglossus</taxon>
    </lineage>
</organism>
<dbReference type="RefSeq" id="XP_006816385.1">
    <property type="nucleotide sequence ID" value="XM_006816322.1"/>
</dbReference>
<keyword evidence="4" id="KW-0472">Membrane</keyword>
<evidence type="ECO:0000256" key="2">
    <source>
        <dbReference type="ARBA" id="ARBA00022729"/>
    </source>
</evidence>
<evidence type="ECO:0000256" key="4">
    <source>
        <dbReference type="SAM" id="Phobius"/>
    </source>
</evidence>
<protein>
    <submittedName>
        <fullName evidence="7">Leucine-rich repeat-containing protein 15-like</fullName>
    </submittedName>
</protein>
<dbReference type="InterPro" id="IPR001611">
    <property type="entry name" value="Leu-rich_rpt"/>
</dbReference>
<gene>
    <name evidence="7" type="primary">LOC102804550</name>
</gene>
<evidence type="ECO:0000256" key="1">
    <source>
        <dbReference type="ARBA" id="ARBA00022614"/>
    </source>
</evidence>
<dbReference type="Pfam" id="PF13855">
    <property type="entry name" value="LRR_8"/>
    <property type="match status" value="3"/>
</dbReference>
<dbReference type="SMART" id="SM00369">
    <property type="entry name" value="LRR_TYP"/>
    <property type="match status" value="12"/>
</dbReference>
<evidence type="ECO:0000256" key="3">
    <source>
        <dbReference type="ARBA" id="ARBA00022737"/>
    </source>
</evidence>
<dbReference type="PANTHER" id="PTHR24369">
    <property type="entry name" value="ANTIGEN BSP, PUTATIVE-RELATED"/>
    <property type="match status" value="1"/>
</dbReference>
<dbReference type="PROSITE" id="PS51450">
    <property type="entry name" value="LRR"/>
    <property type="match status" value="4"/>
</dbReference>
<keyword evidence="1" id="KW-0433">Leucine-rich repeat</keyword>
<dbReference type="GeneID" id="102804550"/>
<dbReference type="Gene3D" id="3.80.10.10">
    <property type="entry name" value="Ribonuclease Inhibitor"/>
    <property type="match status" value="2"/>
</dbReference>
<dbReference type="InterPro" id="IPR050541">
    <property type="entry name" value="LRR_TM_domain-containing"/>
</dbReference>
<keyword evidence="2 5" id="KW-0732">Signal</keyword>